<reference evidence="2" key="2">
    <citation type="journal article" date="2023" name="IMA Fungus">
        <title>Comparative genomic study of the Penicillium genus elucidates a diverse pangenome and 15 lateral gene transfer events.</title>
        <authorList>
            <person name="Petersen C."/>
            <person name="Sorensen T."/>
            <person name="Nielsen M.R."/>
            <person name="Sondergaard T.E."/>
            <person name="Sorensen J.L."/>
            <person name="Fitzpatrick D.A."/>
            <person name="Frisvad J.C."/>
            <person name="Nielsen K.L."/>
        </authorList>
    </citation>
    <scope>NUCLEOTIDE SEQUENCE</scope>
    <source>
        <strain evidence="2">IBT 30761</strain>
    </source>
</reference>
<dbReference type="AlphaFoldDB" id="A0A9W9FMS2"/>
<proteinExistence type="predicted"/>
<dbReference type="OrthoDB" id="1911848at2759"/>
<keyword evidence="2" id="KW-0640">Prion</keyword>
<evidence type="ECO:0000313" key="2">
    <source>
        <dbReference type="EMBL" id="KAJ5103039.1"/>
    </source>
</evidence>
<dbReference type="EMBL" id="JAPQKI010000004">
    <property type="protein sequence ID" value="KAJ5103039.1"/>
    <property type="molecule type" value="Genomic_DNA"/>
</dbReference>
<keyword evidence="2" id="KW-0034">Amyloid</keyword>
<dbReference type="RefSeq" id="XP_056476419.1">
    <property type="nucleotide sequence ID" value="XM_056616062.1"/>
</dbReference>
<feature type="region of interest" description="Disordered" evidence="1">
    <location>
        <begin position="125"/>
        <end position="144"/>
    </location>
</feature>
<evidence type="ECO:0000256" key="1">
    <source>
        <dbReference type="SAM" id="MobiDB-lite"/>
    </source>
</evidence>
<organism evidence="2 3">
    <name type="scientific">Penicillium argentinense</name>
    <dbReference type="NCBI Taxonomy" id="1131581"/>
    <lineage>
        <taxon>Eukaryota</taxon>
        <taxon>Fungi</taxon>
        <taxon>Dikarya</taxon>
        <taxon>Ascomycota</taxon>
        <taxon>Pezizomycotina</taxon>
        <taxon>Eurotiomycetes</taxon>
        <taxon>Eurotiomycetidae</taxon>
        <taxon>Eurotiales</taxon>
        <taxon>Aspergillaceae</taxon>
        <taxon>Penicillium</taxon>
    </lineage>
</organism>
<reference evidence="2" key="1">
    <citation type="submission" date="2022-11" db="EMBL/GenBank/DDBJ databases">
        <authorList>
            <person name="Petersen C."/>
        </authorList>
    </citation>
    <scope>NUCLEOTIDE SEQUENCE</scope>
    <source>
        <strain evidence="2">IBT 30761</strain>
    </source>
</reference>
<accession>A0A9W9FMS2</accession>
<comment type="caution">
    <text evidence="2">The sequence shown here is derived from an EMBL/GenBank/DDBJ whole genome shotgun (WGS) entry which is preliminary data.</text>
</comment>
<sequence length="190" mass="21104">MKTIDRVVRNKILPRAENLAALLRLPEGEIFRSLTVRGIIEEDDVIPFVFNNLNTHHTQSFGRSLSSLETVAINHPASPSVFSWLFESLTLCENILFYLTNNTTDAAEILQDSILAGFSFARPSAPSDISEQPSADHKQDTPTPGSALEWRALRYLVEDVNVGVGDVPLSRLVRFQPFLLRVRGKGGTSK</sequence>
<keyword evidence="3" id="KW-1185">Reference proteome</keyword>
<dbReference type="GeneID" id="81355041"/>
<protein>
    <submittedName>
        <fullName evidence="2">Prion-inhibition and propagation-domain-containing protein</fullName>
    </submittedName>
</protein>
<evidence type="ECO:0000313" key="3">
    <source>
        <dbReference type="Proteomes" id="UP001149074"/>
    </source>
</evidence>
<gene>
    <name evidence="2" type="ORF">N7532_003568</name>
</gene>
<name>A0A9W9FMS2_9EURO</name>
<dbReference type="Proteomes" id="UP001149074">
    <property type="component" value="Unassembled WGS sequence"/>
</dbReference>